<accession>A0A915LB05</accession>
<organism evidence="2 3">
    <name type="scientific">Romanomermis culicivorax</name>
    <name type="common">Nematode worm</name>
    <dbReference type="NCBI Taxonomy" id="13658"/>
    <lineage>
        <taxon>Eukaryota</taxon>
        <taxon>Metazoa</taxon>
        <taxon>Ecdysozoa</taxon>
        <taxon>Nematoda</taxon>
        <taxon>Enoplea</taxon>
        <taxon>Dorylaimia</taxon>
        <taxon>Mermithida</taxon>
        <taxon>Mermithoidea</taxon>
        <taxon>Mermithidae</taxon>
        <taxon>Romanomermis</taxon>
    </lineage>
</organism>
<reference evidence="3" key="1">
    <citation type="submission" date="2022-11" db="UniProtKB">
        <authorList>
            <consortium name="WormBaseParasite"/>
        </authorList>
    </citation>
    <scope>IDENTIFICATION</scope>
</reference>
<keyword evidence="2" id="KW-1185">Reference proteome</keyword>
<dbReference type="AlphaFoldDB" id="A0A915LB05"/>
<evidence type="ECO:0000313" key="3">
    <source>
        <dbReference type="WBParaSite" id="nRc.2.0.1.t47543-RA"/>
    </source>
</evidence>
<feature type="region of interest" description="Disordered" evidence="1">
    <location>
        <begin position="1"/>
        <end position="22"/>
    </location>
</feature>
<proteinExistence type="predicted"/>
<protein>
    <submittedName>
        <fullName evidence="3">Uncharacterized protein</fullName>
    </submittedName>
</protein>
<sequence length="159" mass="18292">MSTPLGKTLRTPPRPLEPSGSNFDLAEEHAAVGQIQPQVSETEQRQECKTAEMSKLQEELARISFEMAKQAKTKATVAKNVKGQQMIHRQRPTMPLRIVHQMDKTLDEIRRKSRLAWKSNLTDMNMDDYYKDAPTELMEDMSQISRIGHNGRIKRKRST</sequence>
<evidence type="ECO:0000313" key="2">
    <source>
        <dbReference type="Proteomes" id="UP000887565"/>
    </source>
</evidence>
<evidence type="ECO:0000256" key="1">
    <source>
        <dbReference type="SAM" id="MobiDB-lite"/>
    </source>
</evidence>
<dbReference type="Proteomes" id="UP000887565">
    <property type="component" value="Unplaced"/>
</dbReference>
<dbReference type="WBParaSite" id="nRc.2.0.1.t47543-RA">
    <property type="protein sequence ID" value="nRc.2.0.1.t47543-RA"/>
    <property type="gene ID" value="nRc.2.0.1.g47543"/>
</dbReference>
<name>A0A915LB05_ROMCU</name>